<reference evidence="4 6" key="1">
    <citation type="submission" date="2016-04" db="EMBL/GenBank/DDBJ databases">
        <title>Complete genome sequencing and analysis of CBMB27, Methylobacterium phyllosphaerae isolated from leaf tissues of rice (Oryza sativa L.).</title>
        <authorList>
            <person name="Lee Y."/>
            <person name="Hwangbo K."/>
            <person name="Chung H."/>
            <person name="Yoo J."/>
            <person name="Kim K.Y."/>
            <person name="Sa T.M."/>
            <person name="Um Y."/>
            <person name="Madhaiyan M."/>
        </authorList>
    </citation>
    <scope>NUCLEOTIDE SEQUENCE [LARGE SCALE GENOMIC DNA]</scope>
    <source>
        <strain evidence="4 6">CBMB27</strain>
    </source>
</reference>
<reference evidence="5 7" key="2">
    <citation type="submission" date="2016-10" db="EMBL/GenBank/DDBJ databases">
        <authorList>
            <person name="Varghese N."/>
            <person name="Submissions S."/>
        </authorList>
    </citation>
    <scope>NUCLEOTIDE SEQUENCE [LARGE SCALE GENOMIC DNA]</scope>
    <source>
        <strain evidence="5 7">CBMB27</strain>
    </source>
</reference>
<dbReference type="GO" id="GO:0000150">
    <property type="term" value="F:DNA strand exchange activity"/>
    <property type="evidence" value="ECO:0007669"/>
    <property type="project" value="InterPro"/>
</dbReference>
<dbReference type="KEGG" id="mphy:MCBMB27_00747"/>
<dbReference type="Pfam" id="PF00239">
    <property type="entry name" value="Resolvase"/>
    <property type="match status" value="1"/>
</dbReference>
<evidence type="ECO:0000313" key="6">
    <source>
        <dbReference type="Proteomes" id="UP000185487"/>
    </source>
</evidence>
<keyword evidence="1" id="KW-0238">DNA-binding</keyword>
<accession>A0AAE8L856</accession>
<gene>
    <name evidence="4" type="ORF">MCBMB27_00747</name>
    <name evidence="5" type="ORF">SAMN05192567_12041</name>
</gene>
<evidence type="ECO:0000259" key="3">
    <source>
        <dbReference type="SMART" id="SM00857"/>
    </source>
</evidence>
<dbReference type="EMBL" id="FOPK01000020">
    <property type="protein sequence ID" value="SFH32207.1"/>
    <property type="molecule type" value="Genomic_DNA"/>
</dbReference>
<evidence type="ECO:0000256" key="1">
    <source>
        <dbReference type="ARBA" id="ARBA00023125"/>
    </source>
</evidence>
<dbReference type="GO" id="GO:0003677">
    <property type="term" value="F:DNA binding"/>
    <property type="evidence" value="ECO:0007669"/>
    <property type="project" value="UniProtKB-KW"/>
</dbReference>
<keyword evidence="2" id="KW-0233">DNA recombination</keyword>
<dbReference type="RefSeq" id="WP_075379848.1">
    <property type="nucleotide sequence ID" value="NZ_CP015367.1"/>
</dbReference>
<dbReference type="InterPro" id="IPR006119">
    <property type="entry name" value="Resolv_N"/>
</dbReference>
<proteinExistence type="predicted"/>
<dbReference type="PANTHER" id="PTHR30461:SF2">
    <property type="entry name" value="SERINE RECOMBINASE PINE-RELATED"/>
    <property type="match status" value="1"/>
</dbReference>
<evidence type="ECO:0000313" key="4">
    <source>
        <dbReference type="EMBL" id="APT30038.1"/>
    </source>
</evidence>
<dbReference type="InterPro" id="IPR036162">
    <property type="entry name" value="Resolvase-like_N_sf"/>
</dbReference>
<organism evidence="5 7">
    <name type="scientific">Methylobacterium phyllosphaerae</name>
    <dbReference type="NCBI Taxonomy" id="418223"/>
    <lineage>
        <taxon>Bacteria</taxon>
        <taxon>Pseudomonadati</taxon>
        <taxon>Pseudomonadota</taxon>
        <taxon>Alphaproteobacteria</taxon>
        <taxon>Hyphomicrobiales</taxon>
        <taxon>Methylobacteriaceae</taxon>
        <taxon>Methylobacterium</taxon>
    </lineage>
</organism>
<dbReference type="AlphaFoldDB" id="A0AAE8L856"/>
<keyword evidence="6" id="KW-1185">Reference proteome</keyword>
<dbReference type="SMART" id="SM00857">
    <property type="entry name" value="Resolvase"/>
    <property type="match status" value="1"/>
</dbReference>
<evidence type="ECO:0000256" key="2">
    <source>
        <dbReference type="ARBA" id="ARBA00023172"/>
    </source>
</evidence>
<evidence type="ECO:0000313" key="5">
    <source>
        <dbReference type="EMBL" id="SFH32207.1"/>
    </source>
</evidence>
<dbReference type="Gene3D" id="3.40.50.1390">
    <property type="entry name" value="Resolvase, N-terminal catalytic domain"/>
    <property type="match status" value="1"/>
</dbReference>
<dbReference type="InterPro" id="IPR050639">
    <property type="entry name" value="SSR_resolvase"/>
</dbReference>
<evidence type="ECO:0000313" key="7">
    <source>
        <dbReference type="Proteomes" id="UP000199140"/>
    </source>
</evidence>
<dbReference type="Proteomes" id="UP000185487">
    <property type="component" value="Chromosome"/>
</dbReference>
<sequence length="235" mass="25185">MTSRIAVAYYRVSTKIQGRSGLGLDAQREAVERFAKDHGYELINAFTEVETGKGCDALETRPQLAAAIREAKLRDSREHPCPVLVAKLDRLSRDVHFVSGLMKHRVRFVVTELGPDVDPFMLHIYAAVAEQERNFISDRTRKALAAAKARGVKLGNPNGAAHLKGLGNGSAVEAVKTGAQERAEGLSGIIASIKAEGITSANGIAGALNARHIATPRGGQWTARSVLNVLGRITA</sequence>
<protein>
    <submittedName>
        <fullName evidence="5">Site-specific DNA recombinase</fullName>
    </submittedName>
</protein>
<dbReference type="Proteomes" id="UP000199140">
    <property type="component" value="Unassembled WGS sequence"/>
</dbReference>
<name>A0AAE8L856_9HYPH</name>
<dbReference type="CDD" id="cd00338">
    <property type="entry name" value="Ser_Recombinase"/>
    <property type="match status" value="1"/>
</dbReference>
<dbReference type="EMBL" id="CP015367">
    <property type="protein sequence ID" value="APT30038.1"/>
    <property type="molecule type" value="Genomic_DNA"/>
</dbReference>
<dbReference type="SUPFAM" id="SSF53041">
    <property type="entry name" value="Resolvase-like"/>
    <property type="match status" value="1"/>
</dbReference>
<feature type="domain" description="Resolvase/invertase-type recombinase catalytic" evidence="3">
    <location>
        <begin position="6"/>
        <end position="153"/>
    </location>
</feature>
<dbReference type="PANTHER" id="PTHR30461">
    <property type="entry name" value="DNA-INVERTASE FROM LAMBDOID PROPHAGE"/>
    <property type="match status" value="1"/>
</dbReference>